<proteinExistence type="predicted"/>
<dbReference type="AlphaFoldDB" id="A0A1Y0EGE1"/>
<keyword evidence="3" id="KW-1185">Reference proteome</keyword>
<evidence type="ECO:0000313" key="2">
    <source>
        <dbReference type="EMBL" id="ARU02654.1"/>
    </source>
</evidence>
<organism evidence="2 3">
    <name type="scientific">Yoonia vestfoldensis</name>
    <dbReference type="NCBI Taxonomy" id="245188"/>
    <lineage>
        <taxon>Bacteria</taxon>
        <taxon>Pseudomonadati</taxon>
        <taxon>Pseudomonadota</taxon>
        <taxon>Alphaproteobacteria</taxon>
        <taxon>Rhodobacterales</taxon>
        <taxon>Paracoccaceae</taxon>
        <taxon>Yoonia</taxon>
    </lineage>
</organism>
<evidence type="ECO:0000256" key="1">
    <source>
        <dbReference type="SAM" id="MobiDB-lite"/>
    </source>
</evidence>
<dbReference type="KEGG" id="lvs:LOKVESSMR4R_03382"/>
<dbReference type="OrthoDB" id="7868772at2"/>
<dbReference type="Proteomes" id="UP000195273">
    <property type="component" value="Chromosome"/>
</dbReference>
<gene>
    <name evidence="2" type="ORF">LOKVESSMR4R_03382</name>
</gene>
<protein>
    <submittedName>
        <fullName evidence="2">Uncharacterized protein</fullName>
    </submittedName>
</protein>
<accession>A0A1Y0EGE1</accession>
<reference evidence="2 3" key="1">
    <citation type="submission" date="2017-05" db="EMBL/GenBank/DDBJ databases">
        <title>Genome Sequence of Loktanella vestfoldensis Strain SMR4r Isolated from a Culture of the Diatom Skeletonema marinoi.</title>
        <authorList>
            <person name="Topel M."/>
            <person name="Pinder M.I.M."/>
            <person name="Johansson O.N."/>
            <person name="Kourtchenko O."/>
            <person name="Godhe A."/>
            <person name="Clarke A.K."/>
        </authorList>
    </citation>
    <scope>NUCLEOTIDE SEQUENCE [LARGE SCALE GENOMIC DNA]</scope>
    <source>
        <strain evidence="2 3">SMR4r</strain>
    </source>
</reference>
<dbReference type="EMBL" id="CP021431">
    <property type="protein sequence ID" value="ARU02654.1"/>
    <property type="molecule type" value="Genomic_DNA"/>
</dbReference>
<feature type="region of interest" description="Disordered" evidence="1">
    <location>
        <begin position="73"/>
        <end position="94"/>
    </location>
</feature>
<dbReference type="RefSeq" id="WP_087210974.1">
    <property type="nucleotide sequence ID" value="NZ_CP021431.1"/>
</dbReference>
<sequence>MKRPTLLATIRSHHLYLECACGRGAEVSVLSAIGRIGHSANVGDVVDKARCAACGAKSVKGVRIVYKGASDTAMAGAAGKVDHDREDDGGVSDW</sequence>
<name>A0A1Y0EGE1_9RHOB</name>
<evidence type="ECO:0000313" key="3">
    <source>
        <dbReference type="Proteomes" id="UP000195273"/>
    </source>
</evidence>